<sequence>MRRAVFHRSLKIRMEDYAHGIPNNISCQYCHTQ</sequence>
<protein>
    <submittedName>
        <fullName evidence="1">Uncharacterized protein</fullName>
    </submittedName>
</protein>
<dbReference type="EMBL" id="CP001219">
    <property type="protein sequence ID" value="ACK80034.1"/>
    <property type="molecule type" value="Genomic_DNA"/>
</dbReference>
<name>B7JAA5_ACIF2</name>
<accession>B7JAA5</accession>
<dbReference type="KEGG" id="afr:AFE_1528"/>
<dbReference type="AlphaFoldDB" id="B7JAA5"/>
<gene>
    <name evidence="1" type="ordered locus">AFE_1528</name>
</gene>
<evidence type="ECO:0000313" key="2">
    <source>
        <dbReference type="Proteomes" id="UP000001362"/>
    </source>
</evidence>
<evidence type="ECO:0000313" key="1">
    <source>
        <dbReference type="EMBL" id="ACK80034.1"/>
    </source>
</evidence>
<reference evidence="1 2" key="1">
    <citation type="journal article" date="2008" name="BMC Genomics">
        <title>Acidithiobacillus ferrooxidans metabolism: from genome sequence to industrial applications.</title>
        <authorList>
            <person name="Valdes J."/>
            <person name="Pedroso I."/>
            <person name="Quatrini R."/>
            <person name="Dodson R.J."/>
            <person name="Tettelin H."/>
            <person name="Blake R.II."/>
            <person name="Eisen J.A."/>
            <person name="Holmes D.S."/>
        </authorList>
    </citation>
    <scope>NUCLEOTIDE SEQUENCE [LARGE SCALE GENOMIC DNA]</scope>
    <source>
        <strain evidence="2">ATCC 23270 / DSM 14882 / CIP 104768 / NCIMB 8455</strain>
    </source>
</reference>
<dbReference type="HOGENOM" id="CLU_3380060_0_0_6"/>
<dbReference type="PaxDb" id="243159-AFE_1528"/>
<keyword evidence="2" id="KW-1185">Reference proteome</keyword>
<dbReference type="STRING" id="243159.AFE_1528"/>
<dbReference type="Proteomes" id="UP000001362">
    <property type="component" value="Chromosome"/>
</dbReference>
<proteinExistence type="predicted"/>
<organism evidence="1 2">
    <name type="scientific">Acidithiobacillus ferrooxidans (strain ATCC 23270 / DSM 14882 / CIP 104768 / NCIMB 8455)</name>
    <name type="common">Ferrobacillus ferrooxidans (strain ATCC 23270)</name>
    <dbReference type="NCBI Taxonomy" id="243159"/>
    <lineage>
        <taxon>Bacteria</taxon>
        <taxon>Pseudomonadati</taxon>
        <taxon>Pseudomonadota</taxon>
        <taxon>Acidithiobacillia</taxon>
        <taxon>Acidithiobacillales</taxon>
        <taxon>Acidithiobacillaceae</taxon>
        <taxon>Acidithiobacillus</taxon>
    </lineage>
</organism>